<evidence type="ECO:0000256" key="6">
    <source>
        <dbReference type="ARBA" id="ARBA00022840"/>
    </source>
</evidence>
<organism evidence="8 9">
    <name type="scientific">Malassezia restricta (strain ATCC 96810 / NBRC 103918 / CBS 7877)</name>
    <name type="common">Seborrheic dermatitis infection agent</name>
    <dbReference type="NCBI Taxonomy" id="425264"/>
    <lineage>
        <taxon>Eukaryota</taxon>
        <taxon>Fungi</taxon>
        <taxon>Dikarya</taxon>
        <taxon>Basidiomycota</taxon>
        <taxon>Ustilaginomycotina</taxon>
        <taxon>Malasseziomycetes</taxon>
        <taxon>Malasseziales</taxon>
        <taxon>Malasseziaceae</taxon>
        <taxon>Malassezia</taxon>
    </lineage>
</organism>
<dbReference type="Pfam" id="PF06090">
    <property type="entry name" value="Ins_P5_2-kin"/>
    <property type="match status" value="1"/>
</dbReference>
<comment type="domain">
    <text evidence="7">The EXKPK motif is conserved in inositol-pentakisphosphate 2-kinases of both family 1 and 2.</text>
</comment>
<dbReference type="Proteomes" id="UP000269793">
    <property type="component" value="Chromosome II"/>
</dbReference>
<dbReference type="EC" id="2.7.1.158" evidence="1 7"/>
<dbReference type="PANTHER" id="PTHR14456:SF2">
    <property type="entry name" value="INOSITOL-PENTAKISPHOSPHATE 2-KINASE"/>
    <property type="match status" value="1"/>
</dbReference>
<dbReference type="GO" id="GO:0005524">
    <property type="term" value="F:ATP binding"/>
    <property type="evidence" value="ECO:0007669"/>
    <property type="project" value="UniProtKB-KW"/>
</dbReference>
<evidence type="ECO:0000256" key="4">
    <source>
        <dbReference type="ARBA" id="ARBA00022741"/>
    </source>
</evidence>
<evidence type="ECO:0000313" key="9">
    <source>
        <dbReference type="Proteomes" id="UP000269793"/>
    </source>
</evidence>
<proteinExistence type="predicted"/>
<keyword evidence="5 7" id="KW-0418">Kinase</keyword>
<evidence type="ECO:0000256" key="3">
    <source>
        <dbReference type="ARBA" id="ARBA00022679"/>
    </source>
</evidence>
<dbReference type="GO" id="GO:0032958">
    <property type="term" value="P:inositol phosphate biosynthetic process"/>
    <property type="evidence" value="ECO:0007669"/>
    <property type="project" value="TreeGrafter"/>
</dbReference>
<sequence length="242" mass="27532">MPKCHIQKLYQLGQKAQDANTHEWYNPLDLFSGDEGRIQRAVNALLDDWTHGSGYLHMFVDGTRMSFGDIQEHIPWLQEPRRLSWRIAQILSENRHLLHTLVHQQQRLDPYDIEGIAQLWHARTGKPLNSTPVEELPRITLADYAFVAANSVPVVSSDKDMHYVMAAYLLAATLKDVTLFIPLDDVEGTPIYRANPLGARIVDLDAKRPSKLCQHARKDAAMSAFVDCLAPDQRCATYLRHV</sequence>
<evidence type="ECO:0000313" key="8">
    <source>
        <dbReference type="EMBL" id="AYO41890.1"/>
    </source>
</evidence>
<evidence type="ECO:0000256" key="1">
    <source>
        <dbReference type="ARBA" id="ARBA00012023"/>
    </source>
</evidence>
<keyword evidence="4 7" id="KW-0547">Nucleotide-binding</keyword>
<evidence type="ECO:0000256" key="7">
    <source>
        <dbReference type="RuleBase" id="RU364126"/>
    </source>
</evidence>
<comment type="function">
    <text evidence="7">Phosphorylates Ins(1,3,4,5,6)P5 at position 2 to form Ins(1,2,3,4,5,6)P6 (InsP6 or phytate).</text>
</comment>
<gene>
    <name evidence="8" type="primary">IPK1</name>
    <name evidence="8" type="ORF">DNF11_0940</name>
</gene>
<name>A0A3G2S1N9_MALR7</name>
<keyword evidence="6 7" id="KW-0067">ATP-binding</keyword>
<dbReference type="GO" id="GO:0005634">
    <property type="term" value="C:nucleus"/>
    <property type="evidence" value="ECO:0007669"/>
    <property type="project" value="TreeGrafter"/>
</dbReference>
<dbReference type="PANTHER" id="PTHR14456">
    <property type="entry name" value="INOSITOL POLYPHOSPHATE KINASE 1"/>
    <property type="match status" value="1"/>
</dbReference>
<keyword evidence="3 7" id="KW-0808">Transferase</keyword>
<dbReference type="GO" id="GO:0035299">
    <property type="term" value="F:inositol-1,3,4,5,6-pentakisphosphate 2-kinase activity"/>
    <property type="evidence" value="ECO:0007669"/>
    <property type="project" value="UniProtKB-EC"/>
</dbReference>
<keyword evidence="9" id="KW-1185">Reference proteome</keyword>
<dbReference type="STRING" id="425264.A0A3G2S1N9"/>
<protein>
    <recommendedName>
        <fullName evidence="2 7">Inositol-pentakisphosphate 2-kinase</fullName>
        <ecNumber evidence="1 7">2.7.1.158</ecNumber>
    </recommendedName>
</protein>
<reference evidence="8 9" key="1">
    <citation type="submission" date="2018-10" db="EMBL/GenBank/DDBJ databases">
        <title>Complete genome sequence of Malassezia restricta CBS 7877.</title>
        <authorList>
            <person name="Morand S.C."/>
            <person name="Bertignac M."/>
            <person name="Iltis A."/>
            <person name="Kolder I."/>
            <person name="Pirovano W."/>
            <person name="Jourdain R."/>
            <person name="Clavaud C."/>
        </authorList>
    </citation>
    <scope>NUCLEOTIDE SEQUENCE [LARGE SCALE GENOMIC DNA]</scope>
    <source>
        <strain evidence="8 9">CBS 7877</strain>
    </source>
</reference>
<dbReference type="OrthoDB" id="272370at2759"/>
<dbReference type="VEuPathDB" id="FungiDB:DNF11_0940"/>
<evidence type="ECO:0000256" key="5">
    <source>
        <dbReference type="ARBA" id="ARBA00022777"/>
    </source>
</evidence>
<evidence type="ECO:0000256" key="2">
    <source>
        <dbReference type="ARBA" id="ARBA00014846"/>
    </source>
</evidence>
<dbReference type="InterPro" id="IPR009286">
    <property type="entry name" value="Ins_P5_2-kin"/>
</dbReference>
<accession>A0A3G2S1N9</accession>
<dbReference type="AlphaFoldDB" id="A0A3G2S1N9"/>
<dbReference type="EMBL" id="CP033149">
    <property type="protein sequence ID" value="AYO41890.1"/>
    <property type="molecule type" value="Genomic_DNA"/>
</dbReference>
<comment type="catalytic activity">
    <reaction evidence="7">
        <text>1D-myo-inositol 1,3,4,5,6-pentakisphosphate + ATP = 1D-myo-inositol hexakisphosphate + ADP + H(+)</text>
        <dbReference type="Rhea" id="RHEA:20313"/>
        <dbReference type="ChEBI" id="CHEBI:15378"/>
        <dbReference type="ChEBI" id="CHEBI:30616"/>
        <dbReference type="ChEBI" id="CHEBI:57733"/>
        <dbReference type="ChEBI" id="CHEBI:58130"/>
        <dbReference type="ChEBI" id="CHEBI:456216"/>
        <dbReference type="EC" id="2.7.1.158"/>
    </reaction>
</comment>